<dbReference type="InterPro" id="IPR053143">
    <property type="entry name" value="Arylsulfate_ST"/>
</dbReference>
<feature type="chain" id="PRO_5002526242" description="Arylsulfotransferase" evidence="1">
    <location>
        <begin position="20"/>
        <end position="525"/>
    </location>
</feature>
<evidence type="ECO:0008006" key="4">
    <source>
        <dbReference type="Google" id="ProtNLM"/>
    </source>
</evidence>
<dbReference type="PANTHER" id="PTHR35340:SF9">
    <property type="entry name" value="ASST-DOMAIN-CONTAINING PROTEIN"/>
    <property type="match status" value="1"/>
</dbReference>
<dbReference type="SUPFAM" id="SSF101898">
    <property type="entry name" value="NHL repeat"/>
    <property type="match status" value="1"/>
</dbReference>
<accession>A0A0F7ZIH2</accession>
<feature type="signal peptide" evidence="1">
    <location>
        <begin position="1"/>
        <end position="19"/>
    </location>
</feature>
<dbReference type="OrthoDB" id="5427350at2759"/>
<dbReference type="PANTHER" id="PTHR35340">
    <property type="entry name" value="PQQ ENZYME REPEAT PROTEIN-RELATED"/>
    <property type="match status" value="1"/>
</dbReference>
<dbReference type="Proteomes" id="UP000054481">
    <property type="component" value="Unassembled WGS sequence"/>
</dbReference>
<dbReference type="InterPro" id="IPR039535">
    <property type="entry name" value="ASST-like"/>
</dbReference>
<sequence length="525" mass="57806">MSIVKVLIGAALFVRWGVADTTFKSRPDLAPVKLNITQACPESGCAPGYYFVAPFNGHADQLNYHPAQPGPYILTDSGEVVWSGFTYYSPWNANFHASRWNGQDVLVCFEGRHNGPHGHGHGHHTFLSQHYDTIRELRAGGHYLSDKHEFIIVNEQTALIQIYQPVQRNLSEYGGTDAQTWVVDVIFQELDIQTGEVIFQWHSLDHVSPNDSKLPLPQGLAGTGHNSSTAWDYFHINSVVKGDDGHYLLSARHASTIFKINGTDGSIIWRVGGNRSDFKLGKDVEFGFQHHARYLPGGNDTVDLISLFDNSVYGSESNGKPKDVKIFDYSRGKYIALDHRRHEAKLVQAFLPPNNSILSKSQGSLQTIPGGNVLINWGSEGQITEYDPQGKILFHAHLDSGRLANNVQNYRAFKFNWTGYSPETPALVAHHDGGAVKLYVSWNGDTRVASWRFTGSKAKADGGKIKVFSKAATRAGFETVLEVPVSGLDIKSTTVSVEALGENGQVIARSQAVRITPAIHSSTGQ</sequence>
<gene>
    <name evidence="2" type="ORF">HIM_06814</name>
</gene>
<keyword evidence="1" id="KW-0732">Signal</keyword>
<dbReference type="AlphaFoldDB" id="A0A0F7ZIH2"/>
<dbReference type="EMBL" id="KQ030532">
    <property type="protein sequence ID" value="KJZ73696.1"/>
    <property type="molecule type" value="Genomic_DNA"/>
</dbReference>
<reference evidence="2 3" key="1">
    <citation type="journal article" date="2014" name="Genome Biol. Evol.">
        <title>Comparative genomics and transcriptomics analyses reveal divergent lifestyle features of nematode endoparasitic fungus Hirsutella minnesotensis.</title>
        <authorList>
            <person name="Lai Y."/>
            <person name="Liu K."/>
            <person name="Zhang X."/>
            <person name="Zhang X."/>
            <person name="Li K."/>
            <person name="Wang N."/>
            <person name="Shu C."/>
            <person name="Wu Y."/>
            <person name="Wang C."/>
            <person name="Bushley K.E."/>
            <person name="Xiang M."/>
            <person name="Liu X."/>
        </authorList>
    </citation>
    <scope>NUCLEOTIDE SEQUENCE [LARGE SCALE GENOMIC DNA]</scope>
    <source>
        <strain evidence="2 3">3608</strain>
    </source>
</reference>
<evidence type="ECO:0000313" key="2">
    <source>
        <dbReference type="EMBL" id="KJZ73696.1"/>
    </source>
</evidence>
<evidence type="ECO:0000313" key="3">
    <source>
        <dbReference type="Proteomes" id="UP000054481"/>
    </source>
</evidence>
<protein>
    <recommendedName>
        <fullName evidence="4">Arylsulfotransferase</fullName>
    </recommendedName>
</protein>
<proteinExistence type="predicted"/>
<keyword evidence="3" id="KW-1185">Reference proteome</keyword>
<name>A0A0F7ZIH2_9HYPO</name>
<evidence type="ECO:0000256" key="1">
    <source>
        <dbReference type="SAM" id="SignalP"/>
    </source>
</evidence>
<dbReference type="Pfam" id="PF14269">
    <property type="entry name" value="Arylsulfotran_2"/>
    <property type="match status" value="1"/>
</dbReference>
<organism evidence="2 3">
    <name type="scientific">Hirsutella minnesotensis 3608</name>
    <dbReference type="NCBI Taxonomy" id="1043627"/>
    <lineage>
        <taxon>Eukaryota</taxon>
        <taxon>Fungi</taxon>
        <taxon>Dikarya</taxon>
        <taxon>Ascomycota</taxon>
        <taxon>Pezizomycotina</taxon>
        <taxon>Sordariomycetes</taxon>
        <taxon>Hypocreomycetidae</taxon>
        <taxon>Hypocreales</taxon>
        <taxon>Ophiocordycipitaceae</taxon>
        <taxon>Hirsutella</taxon>
    </lineage>
</organism>